<dbReference type="Gene3D" id="2.60.120.920">
    <property type="match status" value="1"/>
</dbReference>
<dbReference type="Pfam" id="PF00622">
    <property type="entry name" value="SPRY"/>
    <property type="match status" value="1"/>
</dbReference>
<dbReference type="AlphaFoldDB" id="A0ABD0Q9H2"/>
<evidence type="ECO:0000259" key="2">
    <source>
        <dbReference type="PROSITE" id="PS50188"/>
    </source>
</evidence>
<accession>A0ABD0Q9H2</accession>
<name>A0ABD0Q9H2_CIRMR</name>
<protein>
    <recommendedName>
        <fullName evidence="2">B30.2/SPRY domain-containing protein</fullName>
    </recommendedName>
</protein>
<feature type="region of interest" description="Disordered" evidence="1">
    <location>
        <begin position="180"/>
        <end position="220"/>
    </location>
</feature>
<reference evidence="3 4" key="1">
    <citation type="submission" date="2024-05" db="EMBL/GenBank/DDBJ databases">
        <title>Genome sequencing and assembly of Indian major carp, Cirrhinus mrigala (Hamilton, 1822).</title>
        <authorList>
            <person name="Mohindra V."/>
            <person name="Chowdhury L.M."/>
            <person name="Lal K."/>
            <person name="Jena J.K."/>
        </authorList>
    </citation>
    <scope>NUCLEOTIDE SEQUENCE [LARGE SCALE GENOMIC DNA]</scope>
    <source>
        <strain evidence="3">CM1030</strain>
        <tissue evidence="3">Blood</tissue>
    </source>
</reference>
<organism evidence="3 4">
    <name type="scientific">Cirrhinus mrigala</name>
    <name type="common">Mrigala</name>
    <dbReference type="NCBI Taxonomy" id="683832"/>
    <lineage>
        <taxon>Eukaryota</taxon>
        <taxon>Metazoa</taxon>
        <taxon>Chordata</taxon>
        <taxon>Craniata</taxon>
        <taxon>Vertebrata</taxon>
        <taxon>Euteleostomi</taxon>
        <taxon>Actinopterygii</taxon>
        <taxon>Neopterygii</taxon>
        <taxon>Teleostei</taxon>
        <taxon>Ostariophysi</taxon>
        <taxon>Cypriniformes</taxon>
        <taxon>Cyprinidae</taxon>
        <taxon>Labeoninae</taxon>
        <taxon>Labeonini</taxon>
        <taxon>Cirrhinus</taxon>
    </lineage>
</organism>
<evidence type="ECO:0000313" key="4">
    <source>
        <dbReference type="Proteomes" id="UP001529510"/>
    </source>
</evidence>
<gene>
    <name evidence="3" type="ORF">M9458_022189</name>
</gene>
<sequence>SGDVVGCMIDLTEQNIMFTLNGEMLISDSGSEMAFKDVEIGEGFIPVCSLGLSQVGRINLGQNVSSLRFFTICGLQEGFEPFAINMKRDITMWFSKSLPQFVPVPTDHPHIEVSRVDGTVDSAPCLKLTHRTYGLSMPIEFHETFKVPVGASPLTRTLTIPEDEALEVDPESEFELLKKSATRKEQDEKEKEPSVPKELPGNKEGENEKDTTTEKSKKRGFFSKAKKAAFIAPPPVVPTVPRLMEDVVPDDRDDVDIISSTTT</sequence>
<dbReference type="PANTHER" id="PTHR46399">
    <property type="entry name" value="B30.2/SPRY DOMAIN-CONTAINING PROTEIN"/>
    <property type="match status" value="1"/>
</dbReference>
<feature type="non-terminal residue" evidence="3">
    <location>
        <position position="263"/>
    </location>
</feature>
<dbReference type="Proteomes" id="UP001529510">
    <property type="component" value="Unassembled WGS sequence"/>
</dbReference>
<dbReference type="EMBL" id="JAMKFB020000010">
    <property type="protein sequence ID" value="KAL0182814.1"/>
    <property type="molecule type" value="Genomic_DNA"/>
</dbReference>
<dbReference type="InterPro" id="IPR001870">
    <property type="entry name" value="B30.2/SPRY"/>
</dbReference>
<dbReference type="InterPro" id="IPR015925">
    <property type="entry name" value="Ryanodine_IP3_receptor"/>
</dbReference>
<dbReference type="PROSITE" id="PS50188">
    <property type="entry name" value="B302_SPRY"/>
    <property type="match status" value="1"/>
</dbReference>
<dbReference type="PANTHER" id="PTHR46399:SF6">
    <property type="entry name" value="RYANODINE RECEPTOR 1 ISOFORM X1"/>
    <property type="match status" value="1"/>
</dbReference>
<dbReference type="InterPro" id="IPR043136">
    <property type="entry name" value="B30.2/SPRY_sf"/>
</dbReference>
<comment type="caution">
    <text evidence="3">The sequence shown here is derived from an EMBL/GenBank/DDBJ whole genome shotgun (WGS) entry which is preliminary data.</text>
</comment>
<feature type="domain" description="B30.2/SPRY" evidence="2">
    <location>
        <begin position="1"/>
        <end position="65"/>
    </location>
</feature>
<dbReference type="InterPro" id="IPR003877">
    <property type="entry name" value="SPRY_dom"/>
</dbReference>
<feature type="compositionally biased region" description="Acidic residues" evidence="1">
    <location>
        <begin position="247"/>
        <end position="256"/>
    </location>
</feature>
<evidence type="ECO:0000313" key="3">
    <source>
        <dbReference type="EMBL" id="KAL0182814.1"/>
    </source>
</evidence>
<keyword evidence="4" id="KW-1185">Reference proteome</keyword>
<feature type="non-terminal residue" evidence="3">
    <location>
        <position position="1"/>
    </location>
</feature>
<feature type="compositionally biased region" description="Basic and acidic residues" evidence="1">
    <location>
        <begin position="180"/>
        <end position="215"/>
    </location>
</feature>
<proteinExistence type="predicted"/>
<feature type="region of interest" description="Disordered" evidence="1">
    <location>
        <begin position="233"/>
        <end position="263"/>
    </location>
</feature>
<evidence type="ECO:0000256" key="1">
    <source>
        <dbReference type="SAM" id="MobiDB-lite"/>
    </source>
</evidence>